<dbReference type="Gene3D" id="3.50.50.60">
    <property type="entry name" value="FAD/NAD(P)-binding domain"/>
    <property type="match status" value="1"/>
</dbReference>
<dbReference type="InterPro" id="IPR051704">
    <property type="entry name" value="FAD_aromatic-hydroxylase"/>
</dbReference>
<gene>
    <name evidence="5" type="ORF">T440DRAFT_471237</name>
</gene>
<evidence type="ECO:0000256" key="1">
    <source>
        <dbReference type="ARBA" id="ARBA00022630"/>
    </source>
</evidence>
<evidence type="ECO:0000256" key="3">
    <source>
        <dbReference type="ARBA" id="ARBA00023002"/>
    </source>
</evidence>
<keyword evidence="2" id="KW-0274">FAD</keyword>
<dbReference type="PANTHER" id="PTHR46865:SF2">
    <property type="entry name" value="MONOOXYGENASE"/>
    <property type="match status" value="1"/>
</dbReference>
<evidence type="ECO:0000313" key="6">
    <source>
        <dbReference type="Proteomes" id="UP000799423"/>
    </source>
</evidence>
<dbReference type="Proteomes" id="UP000799423">
    <property type="component" value="Unassembled WGS sequence"/>
</dbReference>
<keyword evidence="3" id="KW-0560">Oxidoreductase</keyword>
<organism evidence="5 6">
    <name type="scientific">Plenodomus tracheiphilus IPT5</name>
    <dbReference type="NCBI Taxonomy" id="1408161"/>
    <lineage>
        <taxon>Eukaryota</taxon>
        <taxon>Fungi</taxon>
        <taxon>Dikarya</taxon>
        <taxon>Ascomycota</taxon>
        <taxon>Pezizomycotina</taxon>
        <taxon>Dothideomycetes</taxon>
        <taxon>Pleosporomycetidae</taxon>
        <taxon>Pleosporales</taxon>
        <taxon>Pleosporineae</taxon>
        <taxon>Leptosphaeriaceae</taxon>
        <taxon>Plenodomus</taxon>
    </lineage>
</organism>
<feature type="domain" description="FAD-binding" evidence="4">
    <location>
        <begin position="10"/>
        <end position="354"/>
    </location>
</feature>
<dbReference type="PRINTS" id="PR00420">
    <property type="entry name" value="RNGMNOXGNASE"/>
</dbReference>
<reference evidence="5" key="1">
    <citation type="submission" date="2020-01" db="EMBL/GenBank/DDBJ databases">
        <authorList>
            <consortium name="DOE Joint Genome Institute"/>
            <person name="Haridas S."/>
            <person name="Albert R."/>
            <person name="Binder M."/>
            <person name="Bloem J."/>
            <person name="Labutti K."/>
            <person name="Salamov A."/>
            <person name="Andreopoulos B."/>
            <person name="Baker S.E."/>
            <person name="Barry K."/>
            <person name="Bills G."/>
            <person name="Bluhm B.H."/>
            <person name="Cannon C."/>
            <person name="Castanera R."/>
            <person name="Culley D.E."/>
            <person name="Daum C."/>
            <person name="Ezra D."/>
            <person name="Gonzalez J.B."/>
            <person name="Henrissat B."/>
            <person name="Kuo A."/>
            <person name="Liang C."/>
            <person name="Lipzen A."/>
            <person name="Lutzoni F."/>
            <person name="Magnuson J."/>
            <person name="Mondo S."/>
            <person name="Nolan M."/>
            <person name="Ohm R."/>
            <person name="Pangilinan J."/>
            <person name="Park H.-J."/>
            <person name="Ramirez L."/>
            <person name="Alfaro M."/>
            <person name="Sun H."/>
            <person name="Tritt A."/>
            <person name="Yoshinaga Y."/>
            <person name="Zwiers L.-H."/>
            <person name="Turgeon B.G."/>
            <person name="Goodwin S.B."/>
            <person name="Spatafora J.W."/>
            <person name="Crous P.W."/>
            <person name="Grigoriev I.V."/>
        </authorList>
    </citation>
    <scope>NUCLEOTIDE SEQUENCE</scope>
    <source>
        <strain evidence="5">IPT5</strain>
    </source>
</reference>
<proteinExistence type="predicted"/>
<dbReference type="Gene3D" id="3.30.9.10">
    <property type="entry name" value="D-Amino Acid Oxidase, subunit A, domain 2"/>
    <property type="match status" value="1"/>
</dbReference>
<dbReference type="GO" id="GO:0016491">
    <property type="term" value="F:oxidoreductase activity"/>
    <property type="evidence" value="ECO:0007669"/>
    <property type="project" value="UniProtKB-KW"/>
</dbReference>
<dbReference type="GO" id="GO:0071949">
    <property type="term" value="F:FAD binding"/>
    <property type="evidence" value="ECO:0007669"/>
    <property type="project" value="InterPro"/>
</dbReference>
<accession>A0A6A7AY40</accession>
<dbReference type="AlphaFoldDB" id="A0A6A7AY40"/>
<protein>
    <submittedName>
        <fullName evidence="5">FAD/NAD(P)-binding domain-containing protein</fullName>
    </submittedName>
</protein>
<dbReference type="PANTHER" id="PTHR46865">
    <property type="entry name" value="OXIDOREDUCTASE-RELATED"/>
    <property type="match status" value="1"/>
</dbReference>
<keyword evidence="6" id="KW-1185">Reference proteome</keyword>
<sequence length="415" mass="45771">MSLSTQAPKLKVLISGAGIAGPCLAYWLSKTRLNTSITVVERSPVPRATGQAVDIRGTAISVIEKMKLKDAVQARSTTEEGTRIVGASGKTVAEFGKGDSFTAEYEILRADLCELFLDETHKLPNVRYVYGDFVTSLSQSESSADVKFNSGSEESYDLVVAADGSTSKIRSMILDEQTRKDSYKPIGQYIAYFSIPMNSSDTKHWYWYNEPKGLGVMTRPHRNNTTVGAYLCITLPAHGQRDSAIEDALSQGAKAQKRVLREYFSKAGWQTKRVLEGMNTSSDFYMSRTARVVLPRWHNNRTVLLGDAAFATFGIGTSLAIQSAYSLAGELSKIKGGEDVPTALDKYEESFRKVQGVNEDLPLGFPQIAFPQTSWGIRARDAAAWVVGKTKAYKLLPGEDRVRKDKLPEYEWVGV</sequence>
<dbReference type="OrthoDB" id="655030at2759"/>
<name>A0A6A7AY40_9PLEO</name>
<dbReference type="SUPFAM" id="SSF51905">
    <property type="entry name" value="FAD/NAD(P)-binding domain"/>
    <property type="match status" value="1"/>
</dbReference>
<evidence type="ECO:0000259" key="4">
    <source>
        <dbReference type="Pfam" id="PF01494"/>
    </source>
</evidence>
<evidence type="ECO:0000313" key="5">
    <source>
        <dbReference type="EMBL" id="KAF2847125.1"/>
    </source>
</evidence>
<keyword evidence="1" id="KW-0285">Flavoprotein</keyword>
<dbReference type="InterPro" id="IPR002938">
    <property type="entry name" value="FAD-bd"/>
</dbReference>
<dbReference type="EMBL" id="MU006328">
    <property type="protein sequence ID" value="KAF2847125.1"/>
    <property type="molecule type" value="Genomic_DNA"/>
</dbReference>
<evidence type="ECO:0000256" key="2">
    <source>
        <dbReference type="ARBA" id="ARBA00022827"/>
    </source>
</evidence>
<dbReference type="Pfam" id="PF01494">
    <property type="entry name" value="FAD_binding_3"/>
    <property type="match status" value="1"/>
</dbReference>
<dbReference type="InterPro" id="IPR036188">
    <property type="entry name" value="FAD/NAD-bd_sf"/>
</dbReference>